<proteinExistence type="predicted"/>
<dbReference type="Proteomes" id="UP000799118">
    <property type="component" value="Unassembled WGS sequence"/>
</dbReference>
<accession>A0A6A4GPT7</accession>
<keyword evidence="2" id="KW-1185">Reference proteome</keyword>
<name>A0A6A4GPT7_9AGAR</name>
<dbReference type="AlphaFoldDB" id="A0A6A4GPT7"/>
<gene>
    <name evidence="1" type="ORF">BT96DRAFT_1025719</name>
</gene>
<reference evidence="1" key="1">
    <citation type="journal article" date="2019" name="Environ. Microbiol.">
        <title>Fungal ecological strategies reflected in gene transcription - a case study of two litter decomposers.</title>
        <authorList>
            <person name="Barbi F."/>
            <person name="Kohler A."/>
            <person name="Barry K."/>
            <person name="Baskaran P."/>
            <person name="Daum C."/>
            <person name="Fauchery L."/>
            <person name="Ihrmark K."/>
            <person name="Kuo A."/>
            <person name="LaButti K."/>
            <person name="Lipzen A."/>
            <person name="Morin E."/>
            <person name="Grigoriev I.V."/>
            <person name="Henrissat B."/>
            <person name="Lindahl B."/>
            <person name="Martin F."/>
        </authorList>
    </citation>
    <scope>NUCLEOTIDE SEQUENCE</scope>
    <source>
        <strain evidence="1">JB14</strain>
    </source>
</reference>
<sequence length="67" mass="7707">MEEKQNLEEEVHSQIIIVDWDGPNDPSNPKNWSFRRKWAATFVVSAFTFINPVSSSMHSQRYPASAP</sequence>
<evidence type="ECO:0000313" key="2">
    <source>
        <dbReference type="Proteomes" id="UP000799118"/>
    </source>
</evidence>
<evidence type="ECO:0000313" key="1">
    <source>
        <dbReference type="EMBL" id="KAE9387802.1"/>
    </source>
</evidence>
<organism evidence="1 2">
    <name type="scientific">Gymnopus androsaceus JB14</name>
    <dbReference type="NCBI Taxonomy" id="1447944"/>
    <lineage>
        <taxon>Eukaryota</taxon>
        <taxon>Fungi</taxon>
        <taxon>Dikarya</taxon>
        <taxon>Basidiomycota</taxon>
        <taxon>Agaricomycotina</taxon>
        <taxon>Agaricomycetes</taxon>
        <taxon>Agaricomycetidae</taxon>
        <taxon>Agaricales</taxon>
        <taxon>Marasmiineae</taxon>
        <taxon>Omphalotaceae</taxon>
        <taxon>Gymnopus</taxon>
    </lineage>
</organism>
<dbReference type="EMBL" id="ML769780">
    <property type="protein sequence ID" value="KAE9387802.1"/>
    <property type="molecule type" value="Genomic_DNA"/>
</dbReference>
<protein>
    <submittedName>
        <fullName evidence="1">Uncharacterized protein</fullName>
    </submittedName>
</protein>
<dbReference type="OrthoDB" id="3059356at2759"/>